<sequence>MYRVAEFERRGNRQQFTGFGSKGYFLTAKGNLYAEGVKMNLSDKRKNLYREINLFSGRKDNKGLKLYDKDLVFNRSANQYGIIRFLPTKGAFVMTIKKGKIEIPYTYLDCYEVSLVKVGTLYENDTKFIYKKY</sequence>
<evidence type="ECO:0000313" key="2">
    <source>
        <dbReference type="EMBL" id="XCD06191.1"/>
    </source>
</evidence>
<organism evidence="1">
    <name type="scientific">Dulem virus 29</name>
    <dbReference type="NCBI Taxonomy" id="3145747"/>
    <lineage>
        <taxon>Viruses</taxon>
        <taxon>Duplodnaviria</taxon>
        <taxon>Heunggongvirae</taxon>
        <taxon>Uroviricota</taxon>
        <taxon>Caudoviricetes</taxon>
    </lineage>
</organism>
<protein>
    <submittedName>
        <fullName evidence="1">Uncharacterized protein</fullName>
    </submittedName>
</protein>
<proteinExistence type="predicted"/>
<dbReference type="EMBL" id="PP511380">
    <property type="protein sequence ID" value="XCD03751.1"/>
    <property type="molecule type" value="Genomic_DNA"/>
</dbReference>
<accession>A0AAU8AWN7</accession>
<dbReference type="EMBL" id="PP511642">
    <property type="protein sequence ID" value="XCD06191.1"/>
    <property type="molecule type" value="Genomic_DNA"/>
</dbReference>
<evidence type="ECO:0000313" key="1">
    <source>
        <dbReference type="EMBL" id="XCD03751.1"/>
    </source>
</evidence>
<name>A0AAU8AWN7_9CAUD</name>
<dbReference type="SUPFAM" id="SSF159006">
    <property type="entry name" value="YopX-like"/>
    <property type="match status" value="1"/>
</dbReference>
<reference evidence="1" key="1">
    <citation type="submission" date="2024-03" db="EMBL/GenBank/DDBJ databases">
        <title>Diverse circular DNA viruses in blood, oral, and fecal samples of captive lemurs.</title>
        <authorList>
            <person name="Paietta E.N."/>
            <person name="Kraberger S."/>
            <person name="Lund M.C."/>
            <person name="Custer J.M."/>
            <person name="Vargas K.M."/>
            <person name="Ehmke E.E."/>
            <person name="Yoder A.D."/>
            <person name="Varsani A."/>
        </authorList>
    </citation>
    <scope>NUCLEOTIDE SEQUENCE</scope>
    <source>
        <strain evidence="1">Duke_21_2</strain>
        <strain evidence="2">Duke_25FS_5</strain>
    </source>
</reference>